<comment type="caution">
    <text evidence="2">The sequence shown here is derived from an EMBL/GenBank/DDBJ whole genome shotgun (WGS) entry which is preliminary data.</text>
</comment>
<sequence length="270" mass="31717">MRIFSITLFLCYFIFTNCSVILTKSSSQLFMKQKLNDDEFSFESSVSHLPNVDSVENLFSCGSEDICLKVRQFYVSANNTFNCKHSFLRIEFFVENKEKIKILTTGFLAAHGGYVHTQQRTSELCKKIRRYNINEKQVVISVIERIRVVEKTEVEETIESELLRQFDFLTCKMKLDRFVPIHGSSHRKCFVCCKKWSPKNRLHEVNIDSLRIINMDMKIFVKSSSRRCKKHLDFKSYLNTQEVINMSTKKEKVDRIKINLMGSSRILDEN</sequence>
<gene>
    <name evidence="2" type="ORF">OXX778_LOCUS21569</name>
</gene>
<evidence type="ECO:0000256" key="1">
    <source>
        <dbReference type="SAM" id="SignalP"/>
    </source>
</evidence>
<organism evidence="2 3">
    <name type="scientific">Brachionus calyciflorus</name>
    <dbReference type="NCBI Taxonomy" id="104777"/>
    <lineage>
        <taxon>Eukaryota</taxon>
        <taxon>Metazoa</taxon>
        <taxon>Spiralia</taxon>
        <taxon>Gnathifera</taxon>
        <taxon>Rotifera</taxon>
        <taxon>Eurotatoria</taxon>
        <taxon>Monogononta</taxon>
        <taxon>Pseudotrocha</taxon>
        <taxon>Ploima</taxon>
        <taxon>Brachionidae</taxon>
        <taxon>Brachionus</taxon>
    </lineage>
</organism>
<dbReference type="OrthoDB" id="10227653at2759"/>
<feature type="chain" id="PRO_5032869620" evidence="1">
    <location>
        <begin position="19"/>
        <end position="270"/>
    </location>
</feature>
<dbReference type="EMBL" id="CAJNOC010008087">
    <property type="protein sequence ID" value="CAF1109792.1"/>
    <property type="molecule type" value="Genomic_DNA"/>
</dbReference>
<feature type="signal peptide" evidence="1">
    <location>
        <begin position="1"/>
        <end position="18"/>
    </location>
</feature>
<dbReference type="Proteomes" id="UP000663879">
    <property type="component" value="Unassembled WGS sequence"/>
</dbReference>
<keyword evidence="1" id="KW-0732">Signal</keyword>
<name>A0A814PSG2_9BILA</name>
<evidence type="ECO:0000313" key="3">
    <source>
        <dbReference type="Proteomes" id="UP000663879"/>
    </source>
</evidence>
<accession>A0A814PSG2</accession>
<keyword evidence="3" id="KW-1185">Reference proteome</keyword>
<reference evidence="2" key="1">
    <citation type="submission" date="2021-02" db="EMBL/GenBank/DDBJ databases">
        <authorList>
            <person name="Nowell W R."/>
        </authorList>
    </citation>
    <scope>NUCLEOTIDE SEQUENCE</scope>
    <source>
        <strain evidence="2">Ploen Becks lab</strain>
    </source>
</reference>
<protein>
    <submittedName>
        <fullName evidence="2">Uncharacterized protein</fullName>
    </submittedName>
</protein>
<evidence type="ECO:0000313" key="2">
    <source>
        <dbReference type="EMBL" id="CAF1109792.1"/>
    </source>
</evidence>
<dbReference type="AlphaFoldDB" id="A0A814PSG2"/>
<proteinExistence type="predicted"/>